<evidence type="ECO:0000313" key="12">
    <source>
        <dbReference type="Proteomes" id="UP001342826"/>
    </source>
</evidence>
<dbReference type="InterPro" id="IPR036388">
    <property type="entry name" value="WH-like_DNA-bd_sf"/>
</dbReference>
<evidence type="ECO:0000259" key="10">
    <source>
        <dbReference type="Pfam" id="PF02870"/>
    </source>
</evidence>
<dbReference type="Pfam" id="PF01035">
    <property type="entry name" value="DNA_binding_1"/>
    <property type="match status" value="1"/>
</dbReference>
<dbReference type="InterPro" id="IPR001497">
    <property type="entry name" value="MethylDNA_cys_MeTrfase_AS"/>
</dbReference>
<comment type="caution">
    <text evidence="11">The sequence shown here is derived from an EMBL/GenBank/DDBJ whole genome shotgun (WGS) entry which is preliminary data.</text>
</comment>
<organism evidence="11 12">
    <name type="scientific">Metabacillus fastidiosus</name>
    <dbReference type="NCBI Taxonomy" id="1458"/>
    <lineage>
        <taxon>Bacteria</taxon>
        <taxon>Bacillati</taxon>
        <taxon>Bacillota</taxon>
        <taxon>Bacilli</taxon>
        <taxon>Bacillales</taxon>
        <taxon>Bacillaceae</taxon>
        <taxon>Metabacillus</taxon>
    </lineage>
</organism>
<evidence type="ECO:0000256" key="1">
    <source>
        <dbReference type="ARBA" id="ARBA00001286"/>
    </source>
</evidence>
<keyword evidence="5 8" id="KW-0227">DNA damage</keyword>
<accession>A0ABU6P3P0</accession>
<protein>
    <recommendedName>
        <fullName evidence="8">Methylated-DNA--protein-cysteine methyltransferase</fullName>
        <ecNumber evidence="8">2.1.1.63</ecNumber>
    </recommendedName>
    <alternativeName>
        <fullName evidence="8">6-O-methylguanine-DNA methyltransferase</fullName>
        <shortName evidence="8">MGMT</shortName>
    </alternativeName>
    <alternativeName>
        <fullName evidence="8">O-6-methylguanine-DNA-alkyltransferase</fullName>
    </alternativeName>
</protein>
<dbReference type="EMBL" id="JARTFS010000018">
    <property type="protein sequence ID" value="MED4403690.1"/>
    <property type="molecule type" value="Genomic_DNA"/>
</dbReference>
<feature type="active site" description="Nucleophile; methyl group acceptor" evidence="8">
    <location>
        <position position="129"/>
    </location>
</feature>
<evidence type="ECO:0000256" key="7">
    <source>
        <dbReference type="ARBA" id="ARBA00049348"/>
    </source>
</evidence>
<dbReference type="Pfam" id="PF02870">
    <property type="entry name" value="Methyltransf_1N"/>
    <property type="match status" value="1"/>
</dbReference>
<dbReference type="Gene3D" id="3.30.160.70">
    <property type="entry name" value="Methylated DNA-protein cysteine methyltransferase domain"/>
    <property type="match status" value="1"/>
</dbReference>
<sequence length="165" mass="18712">MYYKQINTEIGLLTIVADNENITHLFLAQSDFDIFKEENKIVSCSQCLILEKAAVQLQQYFQGERSIFDLPFSQAGTAFQEKVWRALAEIPYGESRTYLDIAIKIDNPKAVRAVGQANKANQLPVFIPCHRVIGKNEKLTGYAGKQINIKAKLLDIEQIPYKNSE</sequence>
<dbReference type="PANTHER" id="PTHR10815:SF5">
    <property type="entry name" value="METHYLATED-DNA--PROTEIN-CYSTEINE METHYLTRANSFERASE"/>
    <property type="match status" value="1"/>
</dbReference>
<comment type="miscellaneous">
    <text evidence="8">This enzyme catalyzes only one turnover and therefore is not strictly catalytic. According to one definition, an enzyme is a biocatalyst that acts repeatedly and over many reaction cycles.</text>
</comment>
<proteinExistence type="inferred from homology"/>
<keyword evidence="4 8" id="KW-0808">Transferase</keyword>
<evidence type="ECO:0000259" key="9">
    <source>
        <dbReference type="Pfam" id="PF01035"/>
    </source>
</evidence>
<dbReference type="CDD" id="cd06445">
    <property type="entry name" value="ATase"/>
    <property type="match status" value="1"/>
</dbReference>
<dbReference type="EC" id="2.1.1.63" evidence="8"/>
<feature type="domain" description="Methylguanine DNA methyltransferase ribonuclease-like" evidence="10">
    <location>
        <begin position="1"/>
        <end position="73"/>
    </location>
</feature>
<dbReference type="InterPro" id="IPR036631">
    <property type="entry name" value="MGMT_N_sf"/>
</dbReference>
<evidence type="ECO:0000256" key="5">
    <source>
        <dbReference type="ARBA" id="ARBA00022763"/>
    </source>
</evidence>
<dbReference type="GO" id="GO:0003908">
    <property type="term" value="F:methylated-DNA-[protein]-cysteine S-methyltransferase activity"/>
    <property type="evidence" value="ECO:0007669"/>
    <property type="project" value="UniProtKB-EC"/>
</dbReference>
<comment type="catalytic activity">
    <reaction evidence="7 8">
        <text>a 6-O-methyl-2'-deoxyguanosine in DNA + L-cysteinyl-[protein] = S-methyl-L-cysteinyl-[protein] + a 2'-deoxyguanosine in DNA</text>
        <dbReference type="Rhea" id="RHEA:24000"/>
        <dbReference type="Rhea" id="RHEA-COMP:10131"/>
        <dbReference type="Rhea" id="RHEA-COMP:10132"/>
        <dbReference type="Rhea" id="RHEA-COMP:11367"/>
        <dbReference type="Rhea" id="RHEA-COMP:11368"/>
        <dbReference type="ChEBI" id="CHEBI:29950"/>
        <dbReference type="ChEBI" id="CHEBI:82612"/>
        <dbReference type="ChEBI" id="CHEBI:85445"/>
        <dbReference type="ChEBI" id="CHEBI:85448"/>
        <dbReference type="EC" id="2.1.1.63"/>
    </reaction>
</comment>
<dbReference type="InterPro" id="IPR023546">
    <property type="entry name" value="MGMT"/>
</dbReference>
<dbReference type="HAMAP" id="MF_00772">
    <property type="entry name" value="OGT"/>
    <property type="match status" value="1"/>
</dbReference>
<comment type="subcellular location">
    <subcellularLocation>
        <location evidence="8">Cytoplasm</location>
    </subcellularLocation>
</comment>
<keyword evidence="6 8" id="KW-0234">DNA repair</keyword>
<dbReference type="Proteomes" id="UP001342826">
    <property type="component" value="Unassembled WGS sequence"/>
</dbReference>
<dbReference type="Gene3D" id="1.10.10.10">
    <property type="entry name" value="Winged helix-like DNA-binding domain superfamily/Winged helix DNA-binding domain"/>
    <property type="match status" value="1"/>
</dbReference>
<name>A0ABU6P3P0_9BACI</name>
<evidence type="ECO:0000256" key="4">
    <source>
        <dbReference type="ARBA" id="ARBA00022679"/>
    </source>
</evidence>
<dbReference type="InterPro" id="IPR014048">
    <property type="entry name" value="MethylDNA_cys_MeTrfase_DNA-bd"/>
</dbReference>
<comment type="catalytic activity">
    <reaction evidence="1 8">
        <text>a 4-O-methyl-thymidine in DNA + L-cysteinyl-[protein] = a thymidine in DNA + S-methyl-L-cysteinyl-[protein]</text>
        <dbReference type="Rhea" id="RHEA:53428"/>
        <dbReference type="Rhea" id="RHEA-COMP:10131"/>
        <dbReference type="Rhea" id="RHEA-COMP:10132"/>
        <dbReference type="Rhea" id="RHEA-COMP:13555"/>
        <dbReference type="Rhea" id="RHEA-COMP:13556"/>
        <dbReference type="ChEBI" id="CHEBI:29950"/>
        <dbReference type="ChEBI" id="CHEBI:82612"/>
        <dbReference type="ChEBI" id="CHEBI:137386"/>
        <dbReference type="ChEBI" id="CHEBI:137387"/>
        <dbReference type="EC" id="2.1.1.63"/>
    </reaction>
</comment>
<comment type="similarity">
    <text evidence="8">Belongs to the MGMT family.</text>
</comment>
<reference evidence="11 12" key="1">
    <citation type="submission" date="2023-03" db="EMBL/GenBank/DDBJ databases">
        <title>Bacillus Genome Sequencing.</title>
        <authorList>
            <person name="Dunlap C."/>
        </authorList>
    </citation>
    <scope>NUCLEOTIDE SEQUENCE [LARGE SCALE GENOMIC DNA]</scope>
    <source>
        <strain evidence="11 12">NRS-1717</strain>
    </source>
</reference>
<dbReference type="InterPro" id="IPR008332">
    <property type="entry name" value="MethylG_MeTrfase_N"/>
</dbReference>
<dbReference type="InterPro" id="IPR036217">
    <property type="entry name" value="MethylDNA_cys_MeTrfase_DNAb"/>
</dbReference>
<evidence type="ECO:0000256" key="2">
    <source>
        <dbReference type="ARBA" id="ARBA00022490"/>
    </source>
</evidence>
<feature type="domain" description="Methylated-DNA-[protein]-cysteine S-methyltransferase DNA binding" evidence="9">
    <location>
        <begin position="78"/>
        <end position="158"/>
    </location>
</feature>
<dbReference type="PANTHER" id="PTHR10815">
    <property type="entry name" value="METHYLATED-DNA--PROTEIN-CYSTEINE METHYLTRANSFERASE"/>
    <property type="match status" value="1"/>
</dbReference>
<dbReference type="SUPFAM" id="SSF46767">
    <property type="entry name" value="Methylated DNA-protein cysteine methyltransferase, C-terminal domain"/>
    <property type="match status" value="1"/>
</dbReference>
<evidence type="ECO:0000256" key="6">
    <source>
        <dbReference type="ARBA" id="ARBA00023204"/>
    </source>
</evidence>
<keyword evidence="3 8" id="KW-0489">Methyltransferase</keyword>
<dbReference type="NCBIfam" id="TIGR00589">
    <property type="entry name" value="ogt"/>
    <property type="match status" value="1"/>
</dbReference>
<evidence type="ECO:0000256" key="3">
    <source>
        <dbReference type="ARBA" id="ARBA00022603"/>
    </source>
</evidence>
<dbReference type="SUPFAM" id="SSF53155">
    <property type="entry name" value="Methylated DNA-protein cysteine methyltransferase domain"/>
    <property type="match status" value="1"/>
</dbReference>
<dbReference type="PROSITE" id="PS00374">
    <property type="entry name" value="MGMT"/>
    <property type="match status" value="1"/>
</dbReference>
<gene>
    <name evidence="11" type="ORF">P9271_20480</name>
</gene>
<evidence type="ECO:0000256" key="8">
    <source>
        <dbReference type="HAMAP-Rule" id="MF_00772"/>
    </source>
</evidence>
<keyword evidence="12" id="KW-1185">Reference proteome</keyword>
<comment type="function">
    <text evidence="8">Involved in the cellular defense against the biological effects of O6-methylguanine (O6-MeG) and O4-methylthymine (O4-MeT) in DNA. Repairs the methylated nucleobase in DNA by stoichiometrically transferring the methyl group to a cysteine residue in the enzyme. This is a suicide reaction: the enzyme is irreversibly inactivated.</text>
</comment>
<dbReference type="GeneID" id="301139798"/>
<dbReference type="RefSeq" id="WP_066225722.1">
    <property type="nucleotide sequence ID" value="NZ_JARTFQ010000006.1"/>
</dbReference>
<keyword evidence="2 8" id="KW-0963">Cytoplasm</keyword>
<dbReference type="GO" id="GO:0032259">
    <property type="term" value="P:methylation"/>
    <property type="evidence" value="ECO:0007669"/>
    <property type="project" value="UniProtKB-KW"/>
</dbReference>
<evidence type="ECO:0000313" key="11">
    <source>
        <dbReference type="EMBL" id="MED4403690.1"/>
    </source>
</evidence>